<gene>
    <name evidence="2" type="ORF">FC07_GL002917</name>
</gene>
<dbReference type="AlphaFoldDB" id="A0A0R1GTI1"/>
<feature type="transmembrane region" description="Helical" evidence="1">
    <location>
        <begin position="43"/>
        <end position="62"/>
    </location>
</feature>
<reference evidence="2 3" key="1">
    <citation type="journal article" date="2015" name="Genome Announc.">
        <title>Expanding the biotechnology potential of lactobacilli through comparative genomics of 213 strains and associated genera.</title>
        <authorList>
            <person name="Sun Z."/>
            <person name="Harris H.M."/>
            <person name="McCann A."/>
            <person name="Guo C."/>
            <person name="Argimon S."/>
            <person name="Zhang W."/>
            <person name="Yang X."/>
            <person name="Jeffery I.B."/>
            <person name="Cooney J.C."/>
            <person name="Kagawa T.F."/>
            <person name="Liu W."/>
            <person name="Song Y."/>
            <person name="Salvetti E."/>
            <person name="Wrobel A."/>
            <person name="Rasinkangas P."/>
            <person name="Parkhill J."/>
            <person name="Rea M.C."/>
            <person name="O'Sullivan O."/>
            <person name="Ritari J."/>
            <person name="Douillard F.P."/>
            <person name="Paul Ross R."/>
            <person name="Yang R."/>
            <person name="Briner A.E."/>
            <person name="Felis G.E."/>
            <person name="de Vos W.M."/>
            <person name="Barrangou R."/>
            <person name="Klaenhammer T.R."/>
            <person name="Caufield P.W."/>
            <person name="Cui Y."/>
            <person name="Zhang H."/>
            <person name="O'Toole P.W."/>
        </authorList>
    </citation>
    <scope>NUCLEOTIDE SEQUENCE [LARGE SCALE GENOMIC DNA]</scope>
    <source>
        <strain evidence="2 3">DSM 20003</strain>
    </source>
</reference>
<organism evidence="2 3">
    <name type="scientific">Loigolactobacillus bifermentans DSM 20003</name>
    <dbReference type="NCBI Taxonomy" id="1423726"/>
    <lineage>
        <taxon>Bacteria</taxon>
        <taxon>Bacillati</taxon>
        <taxon>Bacillota</taxon>
        <taxon>Bacilli</taxon>
        <taxon>Lactobacillales</taxon>
        <taxon>Lactobacillaceae</taxon>
        <taxon>Loigolactobacillus</taxon>
    </lineage>
</organism>
<keyword evidence="1" id="KW-0812">Transmembrane</keyword>
<accession>A0A0R1GTI1</accession>
<keyword evidence="3" id="KW-1185">Reference proteome</keyword>
<dbReference type="Proteomes" id="UP000051461">
    <property type="component" value="Unassembled WGS sequence"/>
</dbReference>
<feature type="transmembrane region" description="Helical" evidence="1">
    <location>
        <begin position="83"/>
        <end position="99"/>
    </location>
</feature>
<dbReference type="InterPro" id="IPR010178">
    <property type="entry name" value="Lit"/>
</dbReference>
<dbReference type="Pfam" id="PF07314">
    <property type="entry name" value="Lit"/>
    <property type="match status" value="1"/>
</dbReference>
<dbReference type="STRING" id="1423726.FC07_GL002917"/>
<sequence>MFCALLSGVILAVFASVWLYRLDIVVLKIPQLVHMTPQVILKNYRQMLSYVMLPWVTTLHMSQFPSSFNGTQHFTDVKRLVQWLYLIFLVTGGISWQFIHWLRQRQQLWLAYRPLQVMIWIPVMVAGLMGLGFQNFFIQFHELLFRNQDWLFDPRLDPIIVALPEAYFMHCFLLGITLLLLLLGGGLWWSHHSLPYLHQKRSSLP</sequence>
<evidence type="ECO:0000313" key="3">
    <source>
        <dbReference type="Proteomes" id="UP000051461"/>
    </source>
</evidence>
<dbReference type="NCBIfam" id="TIGR01906">
    <property type="entry name" value="integ_TIGR01906"/>
    <property type="match status" value="1"/>
</dbReference>
<feature type="transmembrane region" description="Helical" evidence="1">
    <location>
        <begin position="119"/>
        <end position="145"/>
    </location>
</feature>
<evidence type="ECO:0008006" key="4">
    <source>
        <dbReference type="Google" id="ProtNLM"/>
    </source>
</evidence>
<protein>
    <recommendedName>
        <fullName evidence="4">Integral membrane protein</fullName>
    </recommendedName>
</protein>
<dbReference type="EMBL" id="AZDA01000056">
    <property type="protein sequence ID" value="KRK36937.1"/>
    <property type="molecule type" value="Genomic_DNA"/>
</dbReference>
<keyword evidence="1" id="KW-1133">Transmembrane helix</keyword>
<evidence type="ECO:0000256" key="1">
    <source>
        <dbReference type="SAM" id="Phobius"/>
    </source>
</evidence>
<name>A0A0R1GTI1_9LACO</name>
<keyword evidence="1" id="KW-0472">Membrane</keyword>
<dbReference type="PATRIC" id="fig|1423726.3.peg.3030"/>
<proteinExistence type="predicted"/>
<comment type="caution">
    <text evidence="2">The sequence shown here is derived from an EMBL/GenBank/DDBJ whole genome shotgun (WGS) entry which is preliminary data.</text>
</comment>
<feature type="transmembrane region" description="Helical" evidence="1">
    <location>
        <begin position="166"/>
        <end position="189"/>
    </location>
</feature>
<evidence type="ECO:0000313" key="2">
    <source>
        <dbReference type="EMBL" id="KRK36937.1"/>
    </source>
</evidence>